<sequence length="315" mass="36053">MIYPIRSLRFHQDMARAKARLSARLRVLYLQRINHKKYPKQPVKKGLKHVSFKGVTTVCEYEQEMMPALALIRKPSTLKKLPKQTLLCEAKRLNIYKPSDKEDTLRTSIGDQWRTEIRAELSKAQIDTSDVEDGDIEPFYNLYLSIQLGALLQMSNREINPRTVSHKKLLAFMKEHHLSIPESASKLVRIAAVETYLAEHVKPLESPIGDLDRRRVTAENIVTSKYVMYTNAMLARELASKGLTPASSVVGCKLLLTRATKKELEDLYQRAFATCLKDTLALYGVRSPKKNDSEMLLSLFRELQSRKEPIPELTL</sequence>
<protein>
    <submittedName>
        <fullName evidence="1">Uncharacterized protein</fullName>
    </submittedName>
</protein>
<reference evidence="1 2" key="1">
    <citation type="submission" date="2016-05" db="EMBL/GenBank/DDBJ databases">
        <title>Nuclear genome of Blastocystis sp. subtype 1 NandII.</title>
        <authorList>
            <person name="Gentekaki E."/>
            <person name="Curtis B."/>
            <person name="Stairs C."/>
            <person name="Eme L."/>
            <person name="Herman E."/>
            <person name="Klimes V."/>
            <person name="Arias M.C."/>
            <person name="Elias M."/>
            <person name="Hilliou F."/>
            <person name="Klute M."/>
            <person name="Malik S.-B."/>
            <person name="Pightling A."/>
            <person name="Rachubinski R."/>
            <person name="Salas D."/>
            <person name="Schlacht A."/>
            <person name="Suga H."/>
            <person name="Archibald J."/>
            <person name="Ball S.G."/>
            <person name="Clark G."/>
            <person name="Dacks J."/>
            <person name="Van Der Giezen M."/>
            <person name="Tsaousis A."/>
            <person name="Roger A."/>
        </authorList>
    </citation>
    <scope>NUCLEOTIDE SEQUENCE [LARGE SCALE GENOMIC DNA]</scope>
    <source>
        <strain evidence="2">ATCC 50177 / NandII</strain>
    </source>
</reference>
<name>A0A196SBL2_BLAHN</name>
<keyword evidence="2" id="KW-1185">Reference proteome</keyword>
<dbReference type="EMBL" id="LXWW01000380">
    <property type="protein sequence ID" value="OAO13502.1"/>
    <property type="molecule type" value="Genomic_DNA"/>
</dbReference>
<proteinExistence type="predicted"/>
<evidence type="ECO:0000313" key="2">
    <source>
        <dbReference type="Proteomes" id="UP000078348"/>
    </source>
</evidence>
<organism evidence="1 2">
    <name type="scientific">Blastocystis sp. subtype 1 (strain ATCC 50177 / NandII)</name>
    <dbReference type="NCBI Taxonomy" id="478820"/>
    <lineage>
        <taxon>Eukaryota</taxon>
        <taxon>Sar</taxon>
        <taxon>Stramenopiles</taxon>
        <taxon>Bigyra</taxon>
        <taxon>Opalozoa</taxon>
        <taxon>Opalinata</taxon>
        <taxon>Blastocystidae</taxon>
        <taxon>Blastocystis</taxon>
    </lineage>
</organism>
<accession>A0A196SBL2</accession>
<comment type="caution">
    <text evidence="1">The sequence shown here is derived from an EMBL/GenBank/DDBJ whole genome shotgun (WGS) entry which is preliminary data.</text>
</comment>
<dbReference type="Proteomes" id="UP000078348">
    <property type="component" value="Unassembled WGS sequence"/>
</dbReference>
<dbReference type="AlphaFoldDB" id="A0A196SBL2"/>
<gene>
    <name evidence="1" type="ORF">AV274_4819</name>
</gene>
<evidence type="ECO:0000313" key="1">
    <source>
        <dbReference type="EMBL" id="OAO13502.1"/>
    </source>
</evidence>